<dbReference type="Proteomes" id="UP000499080">
    <property type="component" value="Unassembled WGS sequence"/>
</dbReference>
<keyword evidence="2" id="KW-1185">Reference proteome</keyword>
<proteinExistence type="predicted"/>
<gene>
    <name evidence="1" type="ORF">AVEN_247597_1</name>
</gene>
<protein>
    <submittedName>
        <fullName evidence="1">Uncharacterized protein</fullName>
    </submittedName>
</protein>
<dbReference type="AlphaFoldDB" id="A0A4Y2D9N3"/>
<sequence>MKLQKRKKKAPLIAISDKNRTLSTQRDAIPSVFPGAFEQGQSSLGLLPKPTETLNEYCGSTLHRREQYSAAFEELSKKIVAEDESDALYLKGAVTEYSDLKTDSETDLENNPVHEKYRDSNTNVCIIHPFDL</sequence>
<accession>A0A4Y2D9N3</accession>
<evidence type="ECO:0000313" key="2">
    <source>
        <dbReference type="Proteomes" id="UP000499080"/>
    </source>
</evidence>
<name>A0A4Y2D9N3_ARAVE</name>
<organism evidence="1 2">
    <name type="scientific">Araneus ventricosus</name>
    <name type="common">Orbweaver spider</name>
    <name type="synonym">Epeira ventricosa</name>
    <dbReference type="NCBI Taxonomy" id="182803"/>
    <lineage>
        <taxon>Eukaryota</taxon>
        <taxon>Metazoa</taxon>
        <taxon>Ecdysozoa</taxon>
        <taxon>Arthropoda</taxon>
        <taxon>Chelicerata</taxon>
        <taxon>Arachnida</taxon>
        <taxon>Araneae</taxon>
        <taxon>Araneomorphae</taxon>
        <taxon>Entelegynae</taxon>
        <taxon>Araneoidea</taxon>
        <taxon>Araneidae</taxon>
        <taxon>Araneus</taxon>
    </lineage>
</organism>
<reference evidence="1 2" key="1">
    <citation type="journal article" date="2019" name="Sci. Rep.">
        <title>Orb-weaving spider Araneus ventricosus genome elucidates the spidroin gene catalogue.</title>
        <authorList>
            <person name="Kono N."/>
            <person name="Nakamura H."/>
            <person name="Ohtoshi R."/>
            <person name="Moran D.A.P."/>
            <person name="Shinohara A."/>
            <person name="Yoshida Y."/>
            <person name="Fujiwara M."/>
            <person name="Mori M."/>
            <person name="Tomita M."/>
            <person name="Arakawa K."/>
        </authorList>
    </citation>
    <scope>NUCLEOTIDE SEQUENCE [LARGE SCALE GENOMIC DNA]</scope>
</reference>
<evidence type="ECO:0000313" key="1">
    <source>
        <dbReference type="EMBL" id="GBM12827.1"/>
    </source>
</evidence>
<dbReference type="EMBL" id="BGPR01000319">
    <property type="protein sequence ID" value="GBM12827.1"/>
    <property type="molecule type" value="Genomic_DNA"/>
</dbReference>
<comment type="caution">
    <text evidence="1">The sequence shown here is derived from an EMBL/GenBank/DDBJ whole genome shotgun (WGS) entry which is preliminary data.</text>
</comment>